<reference evidence="6" key="1">
    <citation type="submission" date="2020-01" db="EMBL/GenBank/DDBJ databases">
        <authorList>
            <consortium name="DOE Joint Genome Institute"/>
            <person name="Haridas S."/>
            <person name="Albert R."/>
            <person name="Binder M."/>
            <person name="Bloem J."/>
            <person name="Labutti K."/>
            <person name="Salamov A."/>
            <person name="Andreopoulos B."/>
            <person name="Baker S.E."/>
            <person name="Barry K."/>
            <person name="Bills G."/>
            <person name="Bluhm B.H."/>
            <person name="Cannon C."/>
            <person name="Castanera R."/>
            <person name="Culley D.E."/>
            <person name="Daum C."/>
            <person name="Ezra D."/>
            <person name="Gonzalez J.B."/>
            <person name="Henrissat B."/>
            <person name="Kuo A."/>
            <person name="Liang C."/>
            <person name="Lipzen A."/>
            <person name="Lutzoni F."/>
            <person name="Magnuson J."/>
            <person name="Mondo S."/>
            <person name="Nolan M."/>
            <person name="Ohm R."/>
            <person name="Pangilinan J."/>
            <person name="Park H.-J."/>
            <person name="Ramirez L."/>
            <person name="Alfaro M."/>
            <person name="Sun H."/>
            <person name="Tritt A."/>
            <person name="Yoshinaga Y."/>
            <person name="Zwiers L.-H."/>
            <person name="Turgeon B.G."/>
            <person name="Goodwin S.B."/>
            <person name="Spatafora J.W."/>
            <person name="Crous P.W."/>
            <person name="Grigoriev I.V."/>
        </authorList>
    </citation>
    <scope>NUCLEOTIDE SEQUENCE</scope>
    <source>
        <strain evidence="6">CBS 394.84</strain>
    </source>
</reference>
<feature type="compositionally biased region" description="Basic and acidic residues" evidence="4">
    <location>
        <begin position="122"/>
        <end position="142"/>
    </location>
</feature>
<dbReference type="GO" id="GO:0046872">
    <property type="term" value="F:metal ion binding"/>
    <property type="evidence" value="ECO:0007669"/>
    <property type="project" value="UniProtKB-KW"/>
</dbReference>
<evidence type="ECO:0000256" key="3">
    <source>
        <dbReference type="ARBA" id="ARBA00022801"/>
    </source>
</evidence>
<dbReference type="InterPro" id="IPR001365">
    <property type="entry name" value="A_deaminase_dom"/>
</dbReference>
<gene>
    <name evidence="6" type="ORF">K460DRAFT_276990</name>
</gene>
<dbReference type="Pfam" id="PF00962">
    <property type="entry name" value="A_deaminase"/>
    <property type="match status" value="1"/>
</dbReference>
<evidence type="ECO:0000259" key="5">
    <source>
        <dbReference type="Pfam" id="PF00962"/>
    </source>
</evidence>
<evidence type="ECO:0000313" key="7">
    <source>
        <dbReference type="Proteomes" id="UP000800039"/>
    </source>
</evidence>
<organism evidence="6 7">
    <name type="scientific">Cucurbitaria berberidis CBS 394.84</name>
    <dbReference type="NCBI Taxonomy" id="1168544"/>
    <lineage>
        <taxon>Eukaryota</taxon>
        <taxon>Fungi</taxon>
        <taxon>Dikarya</taxon>
        <taxon>Ascomycota</taxon>
        <taxon>Pezizomycotina</taxon>
        <taxon>Dothideomycetes</taxon>
        <taxon>Pleosporomycetidae</taxon>
        <taxon>Pleosporales</taxon>
        <taxon>Pleosporineae</taxon>
        <taxon>Cucurbitariaceae</taxon>
        <taxon>Cucurbitaria</taxon>
    </lineage>
</organism>
<dbReference type="GO" id="GO:0004000">
    <property type="term" value="F:adenosine deaminase activity"/>
    <property type="evidence" value="ECO:0007669"/>
    <property type="project" value="TreeGrafter"/>
</dbReference>
<dbReference type="SUPFAM" id="SSF51556">
    <property type="entry name" value="Metallo-dependent hydrolases"/>
    <property type="match status" value="1"/>
</dbReference>
<dbReference type="OrthoDB" id="7202371at2759"/>
<dbReference type="GO" id="GO:0046103">
    <property type="term" value="P:inosine biosynthetic process"/>
    <property type="evidence" value="ECO:0007669"/>
    <property type="project" value="TreeGrafter"/>
</dbReference>
<protein>
    <submittedName>
        <fullName evidence="6">Metallo-dependent hydrolase</fullName>
    </submittedName>
</protein>
<dbReference type="RefSeq" id="XP_040789719.1">
    <property type="nucleotide sequence ID" value="XM_040928154.1"/>
</dbReference>
<feature type="compositionally biased region" description="Basic residues" evidence="4">
    <location>
        <begin position="57"/>
        <end position="71"/>
    </location>
</feature>
<feature type="region of interest" description="Disordered" evidence="4">
    <location>
        <begin position="118"/>
        <end position="142"/>
    </location>
</feature>
<accession>A0A9P4GKS2</accession>
<evidence type="ECO:0000256" key="2">
    <source>
        <dbReference type="ARBA" id="ARBA00022723"/>
    </source>
</evidence>
<sequence length="710" mass="80935">MPTDGDSKTSGESPKPRQGWLAKCGIVIPTLSVREKRHGSPEDPNRPVIMTVADSPKKRKRTSSPPSHRRIPLQLGEPKTIDMAPDNKTTKDTFTAALGNTKEVTAYTSAHSKLLEAEDQDAWDREARPKATSRSKDDKTEEQAATIIRAIREFERRVIFGSLPSEAIPGPETRDMGGQFLTNKDRIDGESMLYEIAKLVPKGALLHLHFNAELHPERLLEQAREMETMYIRSIRPILTQEDLDLTETVFSVLDPDLVEPNVNIFSPDYPGNATNFKVNEWKYRIWMPWSSFRAEFDKMKFSKKYKQQEDAFIIETPKSCSEPGKVSLYPAENWLKSKMVLSQEEAYGFTQTVNGVWARFNQATRCFKGLLNYEGVYKWYISKAIDRMIDEKVIYAELRPMLLDKTIPSNDGKSMIDNSSQMQLIIDGVREKQAELKKKGELHKFPFGLKIIYCTPRSIPRELMQKEMIHCIELKQEFPDLICGFDLVGAEDRPNHIGFYKEEFIAFQKTCQEKNLDIPFLFHAGETLLDTGGSANPANSNLYDAVLLNSKRIGHGFALMKHPHLVEKFKKTNSSRGICIELCPISNELLHLCRNIKEHPFPELLAAGIPCTVNSDNPSLFSNSMSHEFYQIMVGAPTMSLYSWKQLARWSLEYSCLTPAEQAKGREYLDQSWKEFCQHVVDKYGHLMAGDEIDEAKAKEAYPERQATTL</sequence>
<dbReference type="InterPro" id="IPR032466">
    <property type="entry name" value="Metal_Hydrolase"/>
</dbReference>
<evidence type="ECO:0000256" key="4">
    <source>
        <dbReference type="SAM" id="MobiDB-lite"/>
    </source>
</evidence>
<comment type="cofactor">
    <cofactor evidence="1">
        <name>Zn(2+)</name>
        <dbReference type="ChEBI" id="CHEBI:29105"/>
    </cofactor>
</comment>
<dbReference type="Gene3D" id="3.20.20.140">
    <property type="entry name" value="Metal-dependent hydrolases"/>
    <property type="match status" value="1"/>
</dbReference>
<dbReference type="EMBL" id="ML976615">
    <property type="protein sequence ID" value="KAF1847156.1"/>
    <property type="molecule type" value="Genomic_DNA"/>
</dbReference>
<keyword evidence="7" id="KW-1185">Reference proteome</keyword>
<dbReference type="PANTHER" id="PTHR11409:SF37">
    <property type="entry name" value="ADENOSINE DEAMINASE DOMAIN-CONTAINING PROTEIN"/>
    <property type="match status" value="1"/>
</dbReference>
<dbReference type="Proteomes" id="UP000800039">
    <property type="component" value="Unassembled WGS sequence"/>
</dbReference>
<dbReference type="InterPro" id="IPR006330">
    <property type="entry name" value="Ado/ade_deaminase"/>
</dbReference>
<evidence type="ECO:0000256" key="1">
    <source>
        <dbReference type="ARBA" id="ARBA00001947"/>
    </source>
</evidence>
<proteinExistence type="predicted"/>
<keyword evidence="2" id="KW-0479">Metal-binding</keyword>
<feature type="region of interest" description="Disordered" evidence="4">
    <location>
        <begin position="1"/>
        <end position="87"/>
    </location>
</feature>
<comment type="caution">
    <text evidence="6">The sequence shown here is derived from an EMBL/GenBank/DDBJ whole genome shotgun (WGS) entry which is preliminary data.</text>
</comment>
<dbReference type="GO" id="GO:0006154">
    <property type="term" value="P:adenosine catabolic process"/>
    <property type="evidence" value="ECO:0007669"/>
    <property type="project" value="TreeGrafter"/>
</dbReference>
<feature type="domain" description="Adenosine deaminase" evidence="5">
    <location>
        <begin position="383"/>
        <end position="663"/>
    </location>
</feature>
<dbReference type="PANTHER" id="PTHR11409">
    <property type="entry name" value="ADENOSINE DEAMINASE"/>
    <property type="match status" value="1"/>
</dbReference>
<name>A0A9P4GKS2_9PLEO</name>
<keyword evidence="3 6" id="KW-0378">Hydrolase</keyword>
<dbReference type="AlphaFoldDB" id="A0A9P4GKS2"/>
<dbReference type="GeneID" id="63845407"/>
<evidence type="ECO:0000313" key="6">
    <source>
        <dbReference type="EMBL" id="KAF1847156.1"/>
    </source>
</evidence>